<reference evidence="9 10" key="1">
    <citation type="submission" date="2019-09" db="EMBL/GenBank/DDBJ databases">
        <title>Ecophysiology of the spiral-shaped methanotroph Methylospira mobilis as revealed by the complete genome sequence.</title>
        <authorList>
            <person name="Oshkin I.Y."/>
            <person name="Dedysh S.N."/>
            <person name="Miroshnikov K."/>
            <person name="Danilova O.V."/>
            <person name="Hakobyan A."/>
            <person name="Liesack W."/>
        </authorList>
    </citation>
    <scope>NUCLEOTIDE SEQUENCE [LARGE SCALE GENOMIC DNA]</scope>
    <source>
        <strain evidence="9 10">Shm1</strain>
    </source>
</reference>
<evidence type="ECO:0000256" key="7">
    <source>
        <dbReference type="ARBA" id="ARBA00048258"/>
    </source>
</evidence>
<dbReference type="HAMAP" id="MF_00158">
    <property type="entry name" value="PanC"/>
    <property type="match status" value="1"/>
</dbReference>
<evidence type="ECO:0000256" key="5">
    <source>
        <dbReference type="ARBA" id="ARBA00022741"/>
    </source>
</evidence>
<dbReference type="GO" id="GO:0005524">
    <property type="term" value="F:ATP binding"/>
    <property type="evidence" value="ECO:0007669"/>
    <property type="project" value="UniProtKB-KW"/>
</dbReference>
<evidence type="ECO:0000256" key="3">
    <source>
        <dbReference type="ARBA" id="ARBA00022598"/>
    </source>
</evidence>
<dbReference type="CDD" id="cd00560">
    <property type="entry name" value="PanC"/>
    <property type="match status" value="1"/>
</dbReference>
<comment type="subcellular location">
    <subcellularLocation>
        <location evidence="8">Cytoplasm</location>
    </subcellularLocation>
</comment>
<evidence type="ECO:0000256" key="2">
    <source>
        <dbReference type="ARBA" id="ARBA00009256"/>
    </source>
</evidence>
<gene>
    <name evidence="8" type="primary">panC</name>
    <name evidence="9" type="ORF">F6R98_01465</name>
</gene>
<name>A0A5Q0BBY5_9GAMM</name>
<dbReference type="InterPro" id="IPR014729">
    <property type="entry name" value="Rossmann-like_a/b/a_fold"/>
</dbReference>
<feature type="binding site" evidence="8">
    <location>
        <position position="183"/>
    </location>
    <ligand>
        <name>ATP</name>
        <dbReference type="ChEBI" id="CHEBI:30616"/>
    </ligand>
</feature>
<dbReference type="InParanoid" id="A0A5Q0BBY5"/>
<dbReference type="FunFam" id="3.40.50.620:FF:000013">
    <property type="entry name" value="Pantothenate synthetase"/>
    <property type="match status" value="1"/>
</dbReference>
<feature type="binding site" evidence="8">
    <location>
        <begin position="35"/>
        <end position="42"/>
    </location>
    <ligand>
        <name>ATP</name>
        <dbReference type="ChEBI" id="CHEBI:30616"/>
    </ligand>
</feature>
<evidence type="ECO:0000313" key="9">
    <source>
        <dbReference type="EMBL" id="QFY41453.1"/>
    </source>
</evidence>
<dbReference type="EMBL" id="CP044205">
    <property type="protein sequence ID" value="QFY41453.1"/>
    <property type="molecule type" value="Genomic_DNA"/>
</dbReference>
<feature type="binding site" evidence="8">
    <location>
        <position position="66"/>
    </location>
    <ligand>
        <name>(R)-pantoate</name>
        <dbReference type="ChEBI" id="CHEBI:15980"/>
    </ligand>
</feature>
<evidence type="ECO:0000256" key="8">
    <source>
        <dbReference type="HAMAP-Rule" id="MF_00158"/>
    </source>
</evidence>
<dbReference type="PANTHER" id="PTHR21299">
    <property type="entry name" value="CYTIDYLATE KINASE/PANTOATE-BETA-ALANINE LIGASE"/>
    <property type="match status" value="1"/>
</dbReference>
<dbReference type="GO" id="GO:0005829">
    <property type="term" value="C:cytosol"/>
    <property type="evidence" value="ECO:0007669"/>
    <property type="project" value="TreeGrafter"/>
</dbReference>
<keyword evidence="5 8" id="KW-0547">Nucleotide-binding</keyword>
<dbReference type="GO" id="GO:0004592">
    <property type="term" value="F:pantoate-beta-alanine ligase activity"/>
    <property type="evidence" value="ECO:0007669"/>
    <property type="project" value="UniProtKB-UniRule"/>
</dbReference>
<dbReference type="PANTHER" id="PTHR21299:SF1">
    <property type="entry name" value="PANTOATE--BETA-ALANINE LIGASE"/>
    <property type="match status" value="1"/>
</dbReference>
<keyword evidence="4 8" id="KW-0566">Pantothenate biosynthesis</keyword>
<dbReference type="Proteomes" id="UP000325755">
    <property type="component" value="Chromosome"/>
</dbReference>
<proteinExistence type="inferred from homology"/>
<dbReference type="FunCoup" id="A0A5Q0BBY5">
    <property type="interactions" value="578"/>
</dbReference>
<comment type="miscellaneous">
    <text evidence="8">The reaction proceeds by a bi uni uni bi ping pong mechanism.</text>
</comment>
<organism evidence="9 10">
    <name type="scientific">Candidatus Methylospira mobilis</name>
    <dbReference type="NCBI Taxonomy" id="1808979"/>
    <lineage>
        <taxon>Bacteria</taxon>
        <taxon>Pseudomonadati</taxon>
        <taxon>Pseudomonadota</taxon>
        <taxon>Gammaproteobacteria</taxon>
        <taxon>Methylococcales</taxon>
        <taxon>Methylococcaceae</taxon>
        <taxon>Candidatus Methylospira</taxon>
    </lineage>
</organism>
<protein>
    <recommendedName>
        <fullName evidence="8">Pantothenate synthetase</fullName>
        <shortName evidence="8">PS</shortName>
        <ecNumber evidence="8">6.3.2.1</ecNumber>
    </recommendedName>
    <alternativeName>
        <fullName evidence="8">Pantoate--beta-alanine ligase</fullName>
    </alternativeName>
    <alternativeName>
        <fullName evidence="8">Pantoate-activating enzyme</fullName>
    </alternativeName>
</protein>
<feature type="binding site" evidence="8">
    <location>
        <position position="160"/>
    </location>
    <ligand>
        <name>(R)-pantoate</name>
        <dbReference type="ChEBI" id="CHEBI:15980"/>
    </ligand>
</feature>
<keyword evidence="10" id="KW-1185">Reference proteome</keyword>
<evidence type="ECO:0000313" key="10">
    <source>
        <dbReference type="Proteomes" id="UP000325755"/>
    </source>
</evidence>
<dbReference type="Pfam" id="PF02569">
    <property type="entry name" value="Pantoate_ligase"/>
    <property type="match status" value="1"/>
</dbReference>
<dbReference type="InterPro" id="IPR003721">
    <property type="entry name" value="Pantoate_ligase"/>
</dbReference>
<dbReference type="NCBIfam" id="TIGR00018">
    <property type="entry name" value="panC"/>
    <property type="match status" value="1"/>
</dbReference>
<feature type="active site" description="Proton donor" evidence="8">
    <location>
        <position position="42"/>
    </location>
</feature>
<feature type="binding site" evidence="8">
    <location>
        <position position="66"/>
    </location>
    <ligand>
        <name>beta-alanine</name>
        <dbReference type="ChEBI" id="CHEBI:57966"/>
    </ligand>
</feature>
<dbReference type="AlphaFoldDB" id="A0A5Q0BBY5"/>
<evidence type="ECO:0000256" key="6">
    <source>
        <dbReference type="ARBA" id="ARBA00022840"/>
    </source>
</evidence>
<comment type="subunit">
    <text evidence="8">Homodimer.</text>
</comment>
<keyword evidence="3 8" id="KW-0436">Ligase</keyword>
<dbReference type="NCBIfam" id="TIGR00125">
    <property type="entry name" value="cyt_tran_rel"/>
    <property type="match status" value="1"/>
</dbReference>
<dbReference type="KEGG" id="mmob:F6R98_01465"/>
<dbReference type="EC" id="6.3.2.1" evidence="8"/>
<dbReference type="GO" id="GO:0015940">
    <property type="term" value="P:pantothenate biosynthetic process"/>
    <property type="evidence" value="ECO:0007669"/>
    <property type="project" value="UniProtKB-UniRule"/>
</dbReference>
<dbReference type="Gene3D" id="3.40.50.620">
    <property type="entry name" value="HUPs"/>
    <property type="match status" value="1"/>
</dbReference>
<dbReference type="Gene3D" id="3.30.1300.10">
    <property type="entry name" value="Pantoate-beta-alanine ligase, C-terminal domain"/>
    <property type="match status" value="1"/>
</dbReference>
<dbReference type="OrthoDB" id="9773087at2"/>
<dbReference type="InterPro" id="IPR042176">
    <property type="entry name" value="Pantoate_ligase_C"/>
</dbReference>
<dbReference type="SUPFAM" id="SSF52374">
    <property type="entry name" value="Nucleotidylyl transferase"/>
    <property type="match status" value="1"/>
</dbReference>
<evidence type="ECO:0000256" key="1">
    <source>
        <dbReference type="ARBA" id="ARBA00004990"/>
    </source>
</evidence>
<comment type="pathway">
    <text evidence="1 8">Cofactor biosynthesis; (R)-pantothenate biosynthesis; (R)-pantothenate from (R)-pantoate and beta-alanine: step 1/1.</text>
</comment>
<feature type="binding site" evidence="8">
    <location>
        <begin position="154"/>
        <end position="157"/>
    </location>
    <ligand>
        <name>ATP</name>
        <dbReference type="ChEBI" id="CHEBI:30616"/>
    </ligand>
</feature>
<dbReference type="InterPro" id="IPR004821">
    <property type="entry name" value="Cyt_trans-like"/>
</dbReference>
<dbReference type="UniPathway" id="UPA00028">
    <property type="reaction ID" value="UER00005"/>
</dbReference>
<feature type="binding site" evidence="8">
    <location>
        <begin position="191"/>
        <end position="194"/>
    </location>
    <ligand>
        <name>ATP</name>
        <dbReference type="ChEBI" id="CHEBI:30616"/>
    </ligand>
</feature>
<comment type="catalytic activity">
    <reaction evidence="7 8">
        <text>(R)-pantoate + beta-alanine + ATP = (R)-pantothenate + AMP + diphosphate + H(+)</text>
        <dbReference type="Rhea" id="RHEA:10912"/>
        <dbReference type="ChEBI" id="CHEBI:15378"/>
        <dbReference type="ChEBI" id="CHEBI:15980"/>
        <dbReference type="ChEBI" id="CHEBI:29032"/>
        <dbReference type="ChEBI" id="CHEBI:30616"/>
        <dbReference type="ChEBI" id="CHEBI:33019"/>
        <dbReference type="ChEBI" id="CHEBI:57966"/>
        <dbReference type="ChEBI" id="CHEBI:456215"/>
        <dbReference type="EC" id="6.3.2.1"/>
    </reaction>
</comment>
<comment type="similarity">
    <text evidence="2 8">Belongs to the pantothenate synthetase family.</text>
</comment>
<keyword evidence="6 8" id="KW-0067">ATP-binding</keyword>
<evidence type="ECO:0000256" key="4">
    <source>
        <dbReference type="ARBA" id="ARBA00022655"/>
    </source>
</evidence>
<comment type="function">
    <text evidence="8">Catalyzes the condensation of pantoate with beta-alanine in an ATP-dependent reaction via a pantoyl-adenylate intermediate.</text>
</comment>
<keyword evidence="8" id="KW-0963">Cytoplasm</keyword>
<accession>A0A5Q0BBY5</accession>
<sequence>MFSSGLPVVTTGAVLRGMVSEWRQTGLRIGFVPTMGNLHAGHFRLVQRARQLADRVVVSIFVNPSQFGPGEDYASYPRTFEADRAGLGDHGADLLFYPAVAEIYPRPFPSMTQVEVPGLSDILCGAVRPGHFRGVTTVVCKLLNLVQPDVALFGQKDYQQLGLIRQMVDDLSMQVAIEGVPTVREADGLALSSRNQYLSLEERSVAPLLFECLQQAAKALIAGERDWPSIESEQCARLCASGFRPDYFSIRSAHTLEEPDISTVNYIILVAARLGKARLIDNLAVTVS</sequence>